<reference evidence="3 5" key="2">
    <citation type="submission" date="2018-10" db="EMBL/GenBank/DDBJ databases">
        <title>Genomic Encyclopedia of Type Strains, Phase IV (KMG-IV): sequencing the most valuable type-strain genomes for metagenomic binning, comparative biology and taxonomic classification.</title>
        <authorList>
            <person name="Goeker M."/>
        </authorList>
    </citation>
    <scope>NUCLEOTIDE SEQUENCE [LARGE SCALE GENOMIC DNA]</scope>
    <source>
        <strain evidence="3 5">DSM 19791</strain>
    </source>
</reference>
<evidence type="ECO:0000313" key="4">
    <source>
        <dbReference type="Proteomes" id="UP000275727"/>
    </source>
</evidence>
<keyword evidence="1" id="KW-1133">Transmembrane helix</keyword>
<accession>A0AAD1G087</accession>
<dbReference type="Proteomes" id="UP000276029">
    <property type="component" value="Unassembled WGS sequence"/>
</dbReference>
<dbReference type="AlphaFoldDB" id="A0AAD1G087"/>
<dbReference type="EMBL" id="RBWX01000012">
    <property type="protein sequence ID" value="RKS84937.1"/>
    <property type="molecule type" value="Genomic_DNA"/>
</dbReference>
<keyword evidence="5" id="KW-1185">Reference proteome</keyword>
<gene>
    <name evidence="3" type="ORF">DFR51_3537</name>
    <name evidence="2" type="ORF">SmB9_10620</name>
</gene>
<keyword evidence="1" id="KW-0472">Membrane</keyword>
<evidence type="ECO:0000313" key="2">
    <source>
        <dbReference type="EMBL" id="BBE33404.1"/>
    </source>
</evidence>
<feature type="transmembrane region" description="Helical" evidence="1">
    <location>
        <begin position="135"/>
        <end position="155"/>
    </location>
</feature>
<dbReference type="Proteomes" id="UP000275727">
    <property type="component" value="Chromosome"/>
</dbReference>
<evidence type="ECO:0000313" key="3">
    <source>
        <dbReference type="EMBL" id="RKS84937.1"/>
    </source>
</evidence>
<keyword evidence="1" id="KW-0812">Transmembrane</keyword>
<proteinExistence type="predicted"/>
<evidence type="ECO:0000256" key="1">
    <source>
        <dbReference type="SAM" id="Phobius"/>
    </source>
</evidence>
<reference evidence="2 4" key="1">
    <citation type="submission" date="2018-06" db="EMBL/GenBank/DDBJ databases">
        <title>Complete Genome Sequence of the Microcystin-Degrading Bacterium Sphingosinicella microcystinivorans Strain B-9.</title>
        <authorList>
            <person name="Jin H."/>
            <person name="Nishizawa T."/>
            <person name="Guo Y."/>
            <person name="Nishizawa A."/>
            <person name="Park H."/>
            <person name="Kato H."/>
            <person name="Tsuji K."/>
            <person name="Harada K."/>
        </authorList>
    </citation>
    <scope>NUCLEOTIDE SEQUENCE [LARGE SCALE GENOMIC DNA]</scope>
    <source>
        <strain evidence="2 4">B9</strain>
    </source>
</reference>
<protein>
    <submittedName>
        <fullName evidence="2">Uncharacterized protein</fullName>
    </submittedName>
</protein>
<name>A0AAD1G087_SPHMI</name>
<dbReference type="KEGG" id="smic:SmB9_10620"/>
<evidence type="ECO:0000313" key="5">
    <source>
        <dbReference type="Proteomes" id="UP000276029"/>
    </source>
</evidence>
<sequence>MNRMISPADDARALAEEGQAVRDFIKSNQSDTLLRLFDFLLQQSLEGRRPKEIEVAEEVFRSSAEPATAQGSRVRVGIHRLRRKLELYYGDRTGPRIVIPRGEYGLLLELPGERDVDETTAPLEPRQSGNRKSSVWILATALLLVNVALACLYFSDEIGLGENALGSTLWRGFDDTKGTKIVAGDYFMFLSKSVDTGVDEPTQDLSIADLGQFYDRVSKDPSSSYYIMDSDPRPVAMMVGDASTVSVDILESIGNLWPLIKKFRPSPATSSDLNAAMMKSSNIIYVGTLDALSPLIGAPLFEVSRFRCADTCYELVDKKTGRHFLSGSPYVLADQIVPRHDYGYIASFPGPSGKRILVISGTSDAGVRQMVNLAMDPKRLRQLGQRIHGAFGSFEALYQVRTMFSENYQSSFLVAHPIDMKGVWDQTKPLNWSPAPR</sequence>
<dbReference type="EMBL" id="AP018711">
    <property type="protein sequence ID" value="BBE33404.1"/>
    <property type="molecule type" value="Genomic_DNA"/>
</dbReference>
<organism evidence="2 4">
    <name type="scientific">Sphingosinicella microcystinivorans</name>
    <dbReference type="NCBI Taxonomy" id="335406"/>
    <lineage>
        <taxon>Bacteria</taxon>
        <taxon>Pseudomonadati</taxon>
        <taxon>Pseudomonadota</taxon>
        <taxon>Alphaproteobacteria</taxon>
        <taxon>Sphingomonadales</taxon>
        <taxon>Sphingosinicellaceae</taxon>
        <taxon>Sphingosinicella</taxon>
    </lineage>
</organism>
<dbReference type="RefSeq" id="WP_121053461.1">
    <property type="nucleotide sequence ID" value="NZ_AP018711.1"/>
</dbReference>